<dbReference type="InterPro" id="IPR003587">
    <property type="entry name" value="Hint_dom_N"/>
</dbReference>
<comment type="similarity">
    <text evidence="2 14">Belongs to the RecA family.</text>
</comment>
<dbReference type="PROSITE" id="PS50818">
    <property type="entry name" value="INTEIN_C_TER"/>
    <property type="match status" value="1"/>
</dbReference>
<dbReference type="InterPro" id="IPR027434">
    <property type="entry name" value="Homing_endonucl"/>
</dbReference>
<dbReference type="Proteomes" id="UP000640052">
    <property type="component" value="Unassembled WGS sequence"/>
</dbReference>
<feature type="compositionally biased region" description="Low complexity" evidence="16">
    <location>
        <begin position="699"/>
        <end position="715"/>
    </location>
</feature>
<dbReference type="GO" id="GO:0004519">
    <property type="term" value="F:endonuclease activity"/>
    <property type="evidence" value="ECO:0007669"/>
    <property type="project" value="InterPro"/>
</dbReference>
<dbReference type="GO" id="GO:0006281">
    <property type="term" value="P:DNA repair"/>
    <property type="evidence" value="ECO:0007669"/>
    <property type="project" value="UniProtKB-UniRule"/>
</dbReference>
<dbReference type="GO" id="GO:0140664">
    <property type="term" value="F:ATP-dependent DNA damage sensor activity"/>
    <property type="evidence" value="ECO:0007669"/>
    <property type="project" value="InterPro"/>
</dbReference>
<dbReference type="PANTHER" id="PTHR45900">
    <property type="entry name" value="RECA"/>
    <property type="match status" value="1"/>
</dbReference>
<dbReference type="NCBIfam" id="TIGR01445">
    <property type="entry name" value="intein_Nterm"/>
    <property type="match status" value="1"/>
</dbReference>
<evidence type="ECO:0000256" key="13">
    <source>
        <dbReference type="ARBA" id="ARBA00033319"/>
    </source>
</evidence>
<dbReference type="InterPro" id="IPR020588">
    <property type="entry name" value="RecA_ATP-bd"/>
</dbReference>
<feature type="domain" description="RecA family profile 1" evidence="17">
    <location>
        <begin position="36"/>
        <end position="195"/>
    </location>
</feature>
<dbReference type="PROSITE" id="PS00321">
    <property type="entry name" value="RECA_1"/>
    <property type="match status" value="1"/>
</dbReference>
<evidence type="ECO:0000256" key="3">
    <source>
        <dbReference type="ARBA" id="ARBA00015553"/>
    </source>
</evidence>
<dbReference type="Pfam" id="PF21096">
    <property type="entry name" value="RecA_C"/>
    <property type="match status" value="1"/>
</dbReference>
<dbReference type="Pfam" id="PF00154">
    <property type="entry name" value="RecA_N"/>
    <property type="match status" value="2"/>
</dbReference>
<evidence type="ECO:0000313" key="20">
    <source>
        <dbReference type="Proteomes" id="UP000640052"/>
    </source>
</evidence>
<evidence type="ECO:0000256" key="9">
    <source>
        <dbReference type="ARBA" id="ARBA00023125"/>
    </source>
</evidence>
<comment type="function">
    <text evidence="12 14">Can catalyze the hydrolysis of ATP in the presence of single-stranded DNA, the ATP-dependent uptake of single-stranded DNA by duplex DNA, and the ATP-dependent hybridization of homologous single-stranded DNAs. It interacts with LexA causing its activation and leading to its autocatalytic cleavage.</text>
</comment>
<evidence type="ECO:0000259" key="17">
    <source>
        <dbReference type="PROSITE" id="PS50162"/>
    </source>
</evidence>
<feature type="region of interest" description="Disordered" evidence="16">
    <location>
        <begin position="692"/>
        <end position="728"/>
    </location>
</feature>
<keyword evidence="14 15" id="KW-0234">DNA repair</keyword>
<dbReference type="PROSITE" id="PS50162">
    <property type="entry name" value="RECA_2"/>
    <property type="match status" value="1"/>
</dbReference>
<dbReference type="SMART" id="SM00382">
    <property type="entry name" value="AAA"/>
    <property type="match status" value="1"/>
</dbReference>
<dbReference type="Gene3D" id="3.10.28.10">
    <property type="entry name" value="Homing endonucleases"/>
    <property type="match status" value="2"/>
</dbReference>
<sequence length="728" mass="79069">MAINDREKALETALAQIERQFGKGSVMRLGDDARAPIEVIPTGAIALDVALGIGGFPRGRIVEVYGPESSGKTTVALHAVANAQRQGGIAAFIDAEHALDPEYAKKLGVDVDALLVSQPDTGEQALEIADMLIRSGAVDIIVIDSVAALVPKAEIEGEMGDSHVGLQARLMSQALRKVAGALNNTGTTAIFINQLREKIGVMFGCFSYGTRVTLADGTQEKIGKIVNQRLDVEVLSYDPETDRVVPRRIANWFDNGNAERFLQFTVAKSGGNGKAQFAATENHLVRTPGGWAEAGELIAGDRVMISETHRLSDSQWQVILGSVMGDGNLSPNRRGRSGVRFRMGHGAEQEAYLGWKCALLGNIGHSRSTNAKGAVFADFTPLPELDELRQVVYFGDGKKHLTWDFLKALSPLALAVWYMDDGGFTVRSKGLQTRTEGGSGRIEICVEAMSEGSRDRLVDYLRDTHGLDVKLRHAGTRQIAVLQFSTESSAKFQELVAPYVHPSMAHKLLPRFQDRFAAEPQFAEPENRLVPAAILDVHIKPRTRSMKKFDLEVEGTHNYFVDGVMVHNSPETTTGGKALKFYASVRLDVRRIETLKDGTEPVGNRTRVKIVKNKMAPPFRVADFDILYGFGISREGGLIDMGVEHGFVRKAGAWYTYEGDQLGQGKENARNFLKNNPDIANEIEKKIKEKLGVGPRIDAPPAAAAPAPAPATAATGRTKSATPKPGDV</sequence>
<keyword evidence="11 14" id="KW-0742">SOS response</keyword>
<dbReference type="GO" id="GO:0003684">
    <property type="term" value="F:damaged DNA binding"/>
    <property type="evidence" value="ECO:0007669"/>
    <property type="project" value="UniProtKB-UniRule"/>
</dbReference>
<evidence type="ECO:0000256" key="6">
    <source>
        <dbReference type="ARBA" id="ARBA00022813"/>
    </source>
</evidence>
<feature type="binding site" evidence="14">
    <location>
        <begin position="66"/>
        <end position="73"/>
    </location>
    <ligand>
        <name>ATP</name>
        <dbReference type="ChEBI" id="CHEBI:30616"/>
    </ligand>
</feature>
<dbReference type="InterPro" id="IPR020584">
    <property type="entry name" value="DNA_recomb/repair_RecA_CS"/>
</dbReference>
<dbReference type="SUPFAM" id="SSF55608">
    <property type="entry name" value="Homing endonucleases"/>
    <property type="match status" value="1"/>
</dbReference>
<evidence type="ECO:0000256" key="12">
    <source>
        <dbReference type="ARBA" id="ARBA00025580"/>
    </source>
</evidence>
<keyword evidence="4 14" id="KW-0963">Cytoplasm</keyword>
<dbReference type="NCBIfam" id="TIGR01443">
    <property type="entry name" value="intein_Cterm"/>
    <property type="match status" value="1"/>
</dbReference>
<evidence type="ECO:0000256" key="8">
    <source>
        <dbReference type="ARBA" id="ARBA00023000"/>
    </source>
</evidence>
<dbReference type="PROSITE" id="PS50817">
    <property type="entry name" value="INTEIN_N_TER"/>
    <property type="match status" value="1"/>
</dbReference>
<dbReference type="CDD" id="cd00983">
    <property type="entry name" value="RecA"/>
    <property type="match status" value="1"/>
</dbReference>
<dbReference type="InterPro" id="IPR006141">
    <property type="entry name" value="Intein_N"/>
</dbReference>
<dbReference type="InterPro" id="IPR003593">
    <property type="entry name" value="AAA+_ATPase"/>
</dbReference>
<comment type="caution">
    <text evidence="19">The sequence shown here is derived from an EMBL/GenBank/DDBJ whole genome shotgun (WGS) entry which is preliminary data.</text>
</comment>
<reference evidence="19" key="1">
    <citation type="submission" date="2021-01" db="EMBL/GenBank/DDBJ databases">
        <title>Whole genome shotgun sequence of Acrocarpospora phusangensis NBRC 108782.</title>
        <authorList>
            <person name="Komaki H."/>
            <person name="Tamura T."/>
        </authorList>
    </citation>
    <scope>NUCLEOTIDE SEQUENCE</scope>
    <source>
        <strain evidence="19">NBRC 108782</strain>
    </source>
</reference>
<evidence type="ECO:0000256" key="7">
    <source>
        <dbReference type="ARBA" id="ARBA00022840"/>
    </source>
</evidence>
<keyword evidence="20" id="KW-1185">Reference proteome</keyword>
<evidence type="ECO:0000256" key="2">
    <source>
        <dbReference type="ARBA" id="ARBA00009391"/>
    </source>
</evidence>
<dbReference type="SMART" id="SM00305">
    <property type="entry name" value="HintC"/>
    <property type="match status" value="1"/>
</dbReference>
<keyword evidence="7 14" id="KW-0067">ATP-binding</keyword>
<dbReference type="GO" id="GO:0016539">
    <property type="term" value="P:intein-mediated protein splicing"/>
    <property type="evidence" value="ECO:0007669"/>
    <property type="project" value="InterPro"/>
</dbReference>
<dbReference type="InterPro" id="IPR049428">
    <property type="entry name" value="RecA-like_N"/>
</dbReference>
<dbReference type="AlphaFoldDB" id="A0A919ULW3"/>
<keyword evidence="5 14" id="KW-0547">Nucleotide-binding</keyword>
<dbReference type="SMART" id="SM00306">
    <property type="entry name" value="HintN"/>
    <property type="match status" value="1"/>
</dbReference>
<dbReference type="Pfam" id="PF03161">
    <property type="entry name" value="LAGLIDADG_2"/>
    <property type="match status" value="1"/>
</dbReference>
<dbReference type="Gene3D" id="3.40.50.300">
    <property type="entry name" value="P-loop containing nucleotide triphosphate hydrolases"/>
    <property type="match status" value="2"/>
</dbReference>
<dbReference type="PRINTS" id="PR00142">
    <property type="entry name" value="RECA"/>
</dbReference>
<evidence type="ECO:0000256" key="4">
    <source>
        <dbReference type="ARBA" id="ARBA00022490"/>
    </source>
</evidence>
<dbReference type="SUPFAM" id="SSF54752">
    <property type="entry name" value="RecA protein, C-terminal domain"/>
    <property type="match status" value="1"/>
</dbReference>
<dbReference type="PANTHER" id="PTHR45900:SF1">
    <property type="entry name" value="MITOCHONDRIAL DNA REPAIR PROTEIN RECA HOMOLOG-RELATED"/>
    <property type="match status" value="1"/>
</dbReference>
<dbReference type="InterPro" id="IPR023400">
    <property type="entry name" value="RecA_C_sf"/>
</dbReference>
<dbReference type="GO" id="GO:0006310">
    <property type="term" value="P:DNA recombination"/>
    <property type="evidence" value="ECO:0007669"/>
    <property type="project" value="UniProtKB-UniRule"/>
</dbReference>
<name>A0A919ULW3_9ACTN</name>
<dbReference type="GO" id="GO:0003697">
    <property type="term" value="F:single-stranded DNA binding"/>
    <property type="evidence" value="ECO:0007669"/>
    <property type="project" value="UniProtKB-UniRule"/>
</dbReference>
<dbReference type="HAMAP" id="MF_00268">
    <property type="entry name" value="RecA"/>
    <property type="match status" value="1"/>
</dbReference>
<dbReference type="Gene3D" id="3.30.250.10">
    <property type="entry name" value="RecA protein, C-terminal domain"/>
    <property type="match status" value="1"/>
</dbReference>
<dbReference type="InterPro" id="IPR004860">
    <property type="entry name" value="LAGLIDADG_dom"/>
</dbReference>
<evidence type="ECO:0000256" key="11">
    <source>
        <dbReference type="ARBA" id="ARBA00023236"/>
    </source>
</evidence>
<evidence type="ECO:0000256" key="15">
    <source>
        <dbReference type="RuleBase" id="RU000526"/>
    </source>
</evidence>
<dbReference type="GO" id="GO:0005524">
    <property type="term" value="F:ATP binding"/>
    <property type="evidence" value="ECO:0007669"/>
    <property type="project" value="UniProtKB-UniRule"/>
</dbReference>
<keyword evidence="10 14" id="KW-0233">DNA recombination</keyword>
<comment type="subcellular location">
    <subcellularLocation>
        <location evidence="1 14">Cytoplasm</location>
    </subcellularLocation>
</comment>
<dbReference type="GO" id="GO:0005829">
    <property type="term" value="C:cytosol"/>
    <property type="evidence" value="ECO:0007669"/>
    <property type="project" value="TreeGrafter"/>
</dbReference>
<dbReference type="InterPro" id="IPR003586">
    <property type="entry name" value="Hint_dom_C"/>
</dbReference>
<gene>
    <name evidence="14 19" type="primary">recA</name>
    <name evidence="19" type="ORF">Aph01nite_49660</name>
</gene>
<keyword evidence="9 14" id="KW-0238">DNA-binding</keyword>
<evidence type="ECO:0000256" key="1">
    <source>
        <dbReference type="ARBA" id="ARBA00004496"/>
    </source>
</evidence>
<dbReference type="InterPro" id="IPR030934">
    <property type="entry name" value="Intein_C"/>
</dbReference>
<keyword evidence="6" id="KW-0068">Autocatalytic cleavage</keyword>
<dbReference type="InterPro" id="IPR036844">
    <property type="entry name" value="Hint_dom_sf"/>
</dbReference>
<dbReference type="InterPro" id="IPR049261">
    <property type="entry name" value="RecA-like_C"/>
</dbReference>
<evidence type="ECO:0000256" key="10">
    <source>
        <dbReference type="ARBA" id="ARBA00023172"/>
    </source>
</evidence>
<dbReference type="GO" id="GO:0009432">
    <property type="term" value="P:SOS response"/>
    <property type="evidence" value="ECO:0007669"/>
    <property type="project" value="UniProtKB-UniRule"/>
</dbReference>
<evidence type="ECO:0000256" key="14">
    <source>
        <dbReference type="HAMAP-Rule" id="MF_00268"/>
    </source>
</evidence>
<dbReference type="SUPFAM" id="SSF52540">
    <property type="entry name" value="P-loop containing nucleoside triphosphate hydrolases"/>
    <property type="match status" value="2"/>
</dbReference>
<dbReference type="NCBIfam" id="TIGR02012">
    <property type="entry name" value="tigrfam_recA"/>
    <property type="match status" value="1"/>
</dbReference>
<dbReference type="RefSeq" id="WP_204043328.1">
    <property type="nucleotide sequence ID" value="NZ_BOOA01000043.1"/>
</dbReference>
<dbReference type="CDD" id="cd00081">
    <property type="entry name" value="Hint"/>
    <property type="match status" value="1"/>
</dbReference>
<organism evidence="19 20">
    <name type="scientific">Acrocarpospora phusangensis</name>
    <dbReference type="NCBI Taxonomy" id="1070424"/>
    <lineage>
        <taxon>Bacteria</taxon>
        <taxon>Bacillati</taxon>
        <taxon>Actinomycetota</taxon>
        <taxon>Actinomycetes</taxon>
        <taxon>Streptosporangiales</taxon>
        <taxon>Streptosporangiaceae</taxon>
        <taxon>Acrocarpospora</taxon>
    </lineage>
</organism>
<evidence type="ECO:0000256" key="5">
    <source>
        <dbReference type="ARBA" id="ARBA00022741"/>
    </source>
</evidence>
<keyword evidence="14" id="KW-0227">DNA damage</keyword>
<protein>
    <recommendedName>
        <fullName evidence="3 14">Protein RecA</fullName>
    </recommendedName>
    <alternativeName>
        <fullName evidence="13 14">Recombinase A</fullName>
    </alternativeName>
</protein>
<dbReference type="EMBL" id="BOOA01000043">
    <property type="protein sequence ID" value="GIH26656.1"/>
    <property type="molecule type" value="Genomic_DNA"/>
</dbReference>
<dbReference type="InterPro" id="IPR020587">
    <property type="entry name" value="RecA_monomer-monomer_interface"/>
</dbReference>
<evidence type="ECO:0000259" key="18">
    <source>
        <dbReference type="PROSITE" id="PS50163"/>
    </source>
</evidence>
<dbReference type="SUPFAM" id="SSF51294">
    <property type="entry name" value="Hedgehog/intein (Hint) domain"/>
    <property type="match status" value="1"/>
</dbReference>
<dbReference type="InterPro" id="IPR027417">
    <property type="entry name" value="P-loop_NTPase"/>
</dbReference>
<feature type="domain" description="RecA family profile 2" evidence="18">
    <location>
        <begin position="563"/>
        <end position="637"/>
    </location>
</feature>
<keyword evidence="8" id="KW-0651">Protein splicing</keyword>
<dbReference type="PROSITE" id="PS50163">
    <property type="entry name" value="RECA_3"/>
    <property type="match status" value="1"/>
</dbReference>
<evidence type="ECO:0000256" key="16">
    <source>
        <dbReference type="SAM" id="MobiDB-lite"/>
    </source>
</evidence>
<proteinExistence type="inferred from homology"/>
<dbReference type="InterPro" id="IPR013765">
    <property type="entry name" value="DNA_recomb/repair_RecA"/>
</dbReference>
<evidence type="ECO:0000313" key="19">
    <source>
        <dbReference type="EMBL" id="GIH26656.1"/>
    </source>
</evidence>
<accession>A0A919ULW3</accession>